<proteinExistence type="predicted"/>
<dbReference type="OrthoDB" id="10643745at2759"/>
<gene>
    <name evidence="2" type="ORF">TRAPUB_3097</name>
</gene>
<accession>A0A1M2VET6</accession>
<evidence type="ECO:0000256" key="1">
    <source>
        <dbReference type="SAM" id="MobiDB-lite"/>
    </source>
</evidence>
<evidence type="ECO:0000313" key="2">
    <source>
        <dbReference type="EMBL" id="OJT06043.1"/>
    </source>
</evidence>
<organism evidence="2 3">
    <name type="scientific">Trametes pubescens</name>
    <name type="common">White-rot fungus</name>
    <dbReference type="NCBI Taxonomy" id="154538"/>
    <lineage>
        <taxon>Eukaryota</taxon>
        <taxon>Fungi</taxon>
        <taxon>Dikarya</taxon>
        <taxon>Basidiomycota</taxon>
        <taxon>Agaricomycotina</taxon>
        <taxon>Agaricomycetes</taxon>
        <taxon>Polyporales</taxon>
        <taxon>Polyporaceae</taxon>
        <taxon>Trametes</taxon>
    </lineage>
</organism>
<dbReference type="EMBL" id="MNAD01001358">
    <property type="protein sequence ID" value="OJT06043.1"/>
    <property type="molecule type" value="Genomic_DNA"/>
</dbReference>
<reference evidence="2 3" key="1">
    <citation type="submission" date="2016-10" db="EMBL/GenBank/DDBJ databases">
        <title>Genome sequence of the basidiomycete white-rot fungus Trametes pubescens.</title>
        <authorList>
            <person name="Makela M.R."/>
            <person name="Granchi Z."/>
            <person name="Peng M."/>
            <person name="De Vries R.P."/>
            <person name="Grigoriev I."/>
            <person name="Riley R."/>
            <person name="Hilden K."/>
        </authorList>
    </citation>
    <scope>NUCLEOTIDE SEQUENCE [LARGE SCALE GENOMIC DNA]</scope>
    <source>
        <strain evidence="2 3">FBCC735</strain>
    </source>
</reference>
<sequence>MDHVLAPLDSRVHDVAGSDLAPSTGSLHEALPRAGNRDMLHRMVPVRKSTYSSLAGAVASPAFVPTTPHANPPVVNKNEGDHFDRTVAPGAGARYGRAVDDAFRAHDYKGRNSAEPRDHDARPFPSHNIYYQATLQDRSPVGVLAETTRLATPAPPPILAHENHARSAPTYWTSHPSKQHAGYSRFERNTESYGPSYLEATSQQRLGDIVVSDAAPPYTSSPSSSQSSIAAPVQLSAHQHQVVSVPSAGFLLIPNLSPPSRVELNTSQAGVLDQATAYDQSFGDNVREAYLHQGWQMANHDAGAFAPEQPTGLNYSDMGLYSQDAYTHCVSASSYAQDRGVGCNPNEPQFPAELSADRQREHAFATQASSQYDRQGESRRTWTAPIQRRTPAVGDTSSGPGAGGPLSEDCTSSRANHPQRMCGTAWT</sequence>
<dbReference type="Proteomes" id="UP000184267">
    <property type="component" value="Unassembled WGS sequence"/>
</dbReference>
<keyword evidence="3" id="KW-1185">Reference proteome</keyword>
<comment type="caution">
    <text evidence="2">The sequence shown here is derived from an EMBL/GenBank/DDBJ whole genome shotgun (WGS) entry which is preliminary data.</text>
</comment>
<protein>
    <submittedName>
        <fullName evidence="2">Uncharacterized protein</fullName>
    </submittedName>
</protein>
<feature type="region of interest" description="Disordered" evidence="1">
    <location>
        <begin position="342"/>
        <end position="427"/>
    </location>
</feature>
<dbReference type="AlphaFoldDB" id="A0A1M2VET6"/>
<evidence type="ECO:0000313" key="3">
    <source>
        <dbReference type="Proteomes" id="UP000184267"/>
    </source>
</evidence>
<name>A0A1M2VET6_TRAPU</name>